<dbReference type="EMBL" id="BLAL01000271">
    <property type="protein sequence ID" value="GES98512.1"/>
    <property type="molecule type" value="Genomic_DNA"/>
</dbReference>
<protein>
    <submittedName>
        <fullName evidence="1">Uncharacterized protein</fullName>
    </submittedName>
</protein>
<evidence type="ECO:0000313" key="2">
    <source>
        <dbReference type="Proteomes" id="UP000615446"/>
    </source>
</evidence>
<organism evidence="1 2">
    <name type="scientific">Rhizophagus clarus</name>
    <dbReference type="NCBI Taxonomy" id="94130"/>
    <lineage>
        <taxon>Eukaryota</taxon>
        <taxon>Fungi</taxon>
        <taxon>Fungi incertae sedis</taxon>
        <taxon>Mucoromycota</taxon>
        <taxon>Glomeromycotina</taxon>
        <taxon>Glomeromycetes</taxon>
        <taxon>Glomerales</taxon>
        <taxon>Glomeraceae</taxon>
        <taxon>Rhizophagus</taxon>
    </lineage>
</organism>
<dbReference type="Proteomes" id="UP000615446">
    <property type="component" value="Unassembled WGS sequence"/>
</dbReference>
<name>A0A8H3R0P2_9GLOM</name>
<evidence type="ECO:0000313" key="1">
    <source>
        <dbReference type="EMBL" id="GES98512.1"/>
    </source>
</evidence>
<sequence>MSSVEEDSSKDNKPKKLTSWIWQYFKEETKEVRKEEECINVLFMMCQVKEGLSSDICSTEYARKNSSTENIISHLHSKHNIVQSGKHLRCLVRKIIYEACNHSFPQLKDMLSVQATSVSLTMDLWTARNRQDNASNMKKCVQDMEEVEQLGCTAHTLQLIIGKGMKPEILIARTKQLIDFFIRLKQSECLEDVQKKISGLLLNELKREIALQNEDEDNEQDEQDIIDPSNTSAYLHTIANILACWNSSYIAWNRLLLLKNHINVVLNTLGSQFDQDSKKNYKILQKATDLLRGSNYCIFSIINPILTQIKKQFAPSASHNVNHDYEEFDKEWWPLVSNIWTNFSHKNNVNGNSWEVFICRFNKPKKSSTRKEEISQEKCCVTKIRPANLCFAKIKIYRYAFEQKVLIERFKDSPDHSHTLEESEKLKRSQTVQNLVMQEAIKNYRPPEIVNAVKEYATEKLDLGESVKELRQKEVTNIKYKVRGALNAHLVGNSDLKLDIQDSIFFLKNQEYLLKNLEQHGWLTLIDSTHKTNSKEDSVTIAKGLKIARRFAHHWSPRYFLSDQSNIESNSIRMAFPGLKNGEQDCDIIFCTVYIMRTWMNKIYDKKTRQKMIHAMHKRTKIGCKDLVQQAINECSIMTIKNYITRNYTKNIYQWALWARQHSPLLLQVTSTNALESYHSELKRLTFSQHGLIGACHKIVELDKKKCSDSEHVAYEFRVKRILAVGVDDDILQEIHKFPFPVQQMLISEFCAVKGRMEKGKSAPGLTSLHCYCLFFHRYLLPCRHIFHEHAYGVTKLLTSDVWEKFQRMFDKAGFDIYISRGLVDLEVPRMTEAEKATENRRLAVSELMERVRDMYWRVEETGNIEQTGTFIRELKNCIEPVLNNQMV</sequence>
<comment type="caution">
    <text evidence="1">The sequence shown here is derived from an EMBL/GenBank/DDBJ whole genome shotgun (WGS) entry which is preliminary data.</text>
</comment>
<gene>
    <name evidence="1" type="ORF">RCL2_002506100</name>
</gene>
<reference evidence="1" key="1">
    <citation type="submission" date="2019-10" db="EMBL/GenBank/DDBJ databases">
        <title>Conservation and host-specific expression of non-tandemly repeated heterogenous ribosome RNA gene in arbuscular mycorrhizal fungi.</title>
        <authorList>
            <person name="Maeda T."/>
            <person name="Kobayashi Y."/>
            <person name="Nakagawa T."/>
            <person name="Ezawa T."/>
            <person name="Yamaguchi K."/>
            <person name="Bino T."/>
            <person name="Nishimoto Y."/>
            <person name="Shigenobu S."/>
            <person name="Kawaguchi M."/>
        </authorList>
    </citation>
    <scope>NUCLEOTIDE SEQUENCE</scope>
    <source>
        <strain evidence="1">HR1</strain>
    </source>
</reference>
<accession>A0A8H3R0P2</accession>
<dbReference type="AlphaFoldDB" id="A0A8H3R0P2"/>
<proteinExistence type="predicted"/>
<dbReference type="OrthoDB" id="5330842at2759"/>